<dbReference type="GO" id="GO:0000156">
    <property type="term" value="F:phosphorelay response regulator activity"/>
    <property type="evidence" value="ECO:0007669"/>
    <property type="project" value="TreeGrafter"/>
</dbReference>
<evidence type="ECO:0000256" key="1">
    <source>
        <dbReference type="ARBA" id="ARBA00022553"/>
    </source>
</evidence>
<reference evidence="9 10" key="1">
    <citation type="journal article" date="2014" name="Nature">
        <title>An environmental bacterial taxon with a large and distinct metabolic repertoire.</title>
        <authorList>
            <person name="Wilson M.C."/>
            <person name="Mori T."/>
            <person name="Ruckert C."/>
            <person name="Uria A.R."/>
            <person name="Helf M.J."/>
            <person name="Takada K."/>
            <person name="Gernert C."/>
            <person name="Steffens U.A."/>
            <person name="Heycke N."/>
            <person name="Schmitt S."/>
            <person name="Rinke C."/>
            <person name="Helfrich E.J."/>
            <person name="Brachmann A.O."/>
            <person name="Gurgui C."/>
            <person name="Wakimoto T."/>
            <person name="Kracht M."/>
            <person name="Crusemann M."/>
            <person name="Hentschel U."/>
            <person name="Abe I."/>
            <person name="Matsunaga S."/>
            <person name="Kalinowski J."/>
            <person name="Takeyama H."/>
            <person name="Piel J."/>
        </authorList>
    </citation>
    <scope>NUCLEOTIDE SEQUENCE [LARGE SCALE GENOMIC DNA]</scope>
    <source>
        <strain evidence="10">TSY1</strain>
    </source>
</reference>
<dbReference type="CDD" id="cd17574">
    <property type="entry name" value="REC_OmpR"/>
    <property type="match status" value="1"/>
</dbReference>
<dbReference type="Proteomes" id="UP000019141">
    <property type="component" value="Unassembled WGS sequence"/>
</dbReference>
<dbReference type="SMART" id="SM00448">
    <property type="entry name" value="REC"/>
    <property type="match status" value="1"/>
</dbReference>
<evidence type="ECO:0000256" key="5">
    <source>
        <dbReference type="ARBA" id="ARBA00023163"/>
    </source>
</evidence>
<dbReference type="GO" id="GO:0032993">
    <property type="term" value="C:protein-DNA complex"/>
    <property type="evidence" value="ECO:0007669"/>
    <property type="project" value="TreeGrafter"/>
</dbReference>
<feature type="coiled-coil region" evidence="7">
    <location>
        <begin position="118"/>
        <end position="149"/>
    </location>
</feature>
<organism evidence="9 10">
    <name type="scientific">Entotheonella factor</name>
    <dbReference type="NCBI Taxonomy" id="1429438"/>
    <lineage>
        <taxon>Bacteria</taxon>
        <taxon>Pseudomonadati</taxon>
        <taxon>Nitrospinota/Tectimicrobiota group</taxon>
        <taxon>Candidatus Tectimicrobiota</taxon>
        <taxon>Candidatus Entotheonellia</taxon>
        <taxon>Candidatus Entotheonellales</taxon>
        <taxon>Candidatus Entotheonellaceae</taxon>
        <taxon>Candidatus Entotheonella</taxon>
    </lineage>
</organism>
<keyword evidence="2" id="KW-0902">Two-component regulatory system</keyword>
<evidence type="ECO:0000313" key="10">
    <source>
        <dbReference type="Proteomes" id="UP000019141"/>
    </source>
</evidence>
<comment type="caution">
    <text evidence="9">The sequence shown here is derived from an EMBL/GenBank/DDBJ whole genome shotgun (WGS) entry which is preliminary data.</text>
</comment>
<keyword evidence="3" id="KW-0805">Transcription regulation</keyword>
<evidence type="ECO:0000256" key="7">
    <source>
        <dbReference type="SAM" id="Coils"/>
    </source>
</evidence>
<dbReference type="FunFam" id="3.40.50.2300:FF:000001">
    <property type="entry name" value="DNA-binding response regulator PhoB"/>
    <property type="match status" value="1"/>
</dbReference>
<dbReference type="InterPro" id="IPR001789">
    <property type="entry name" value="Sig_transdc_resp-reg_receiver"/>
</dbReference>
<evidence type="ECO:0000313" key="9">
    <source>
        <dbReference type="EMBL" id="ETX00531.1"/>
    </source>
</evidence>
<keyword evidence="4" id="KW-0238">DNA-binding</keyword>
<feature type="domain" description="Response regulatory" evidence="8">
    <location>
        <begin position="7"/>
        <end position="123"/>
    </location>
</feature>
<dbReference type="GO" id="GO:0006355">
    <property type="term" value="P:regulation of DNA-templated transcription"/>
    <property type="evidence" value="ECO:0007669"/>
    <property type="project" value="TreeGrafter"/>
</dbReference>
<evidence type="ECO:0000256" key="3">
    <source>
        <dbReference type="ARBA" id="ARBA00023015"/>
    </source>
</evidence>
<dbReference type="EMBL" id="AZHW01000328">
    <property type="protein sequence ID" value="ETX00531.1"/>
    <property type="molecule type" value="Genomic_DNA"/>
</dbReference>
<evidence type="ECO:0000256" key="4">
    <source>
        <dbReference type="ARBA" id="ARBA00023125"/>
    </source>
</evidence>
<keyword evidence="7" id="KW-0175">Coiled coil</keyword>
<dbReference type="InterPro" id="IPR011006">
    <property type="entry name" value="CheY-like_superfamily"/>
</dbReference>
<dbReference type="HOGENOM" id="CLU_000445_69_17_7"/>
<dbReference type="PROSITE" id="PS50110">
    <property type="entry name" value="RESPONSE_REGULATORY"/>
    <property type="match status" value="1"/>
</dbReference>
<feature type="modified residue" description="4-aspartylphosphate" evidence="6">
    <location>
        <position position="56"/>
    </location>
</feature>
<dbReference type="PANTHER" id="PTHR48111">
    <property type="entry name" value="REGULATOR OF RPOS"/>
    <property type="match status" value="1"/>
</dbReference>
<keyword evidence="5" id="KW-0804">Transcription</keyword>
<evidence type="ECO:0000256" key="6">
    <source>
        <dbReference type="PROSITE-ProRule" id="PRU00169"/>
    </source>
</evidence>
<dbReference type="GO" id="GO:0000976">
    <property type="term" value="F:transcription cis-regulatory region binding"/>
    <property type="evidence" value="ECO:0007669"/>
    <property type="project" value="TreeGrafter"/>
</dbReference>
<gene>
    <name evidence="9" type="ORF">ETSY1_10810</name>
</gene>
<dbReference type="InterPro" id="IPR039420">
    <property type="entry name" value="WalR-like"/>
</dbReference>
<protein>
    <recommendedName>
        <fullName evidence="8">Response regulatory domain-containing protein</fullName>
    </recommendedName>
</protein>
<sequence>MDKFEGALLVVDDSEMNRDMLTRRLVRRGYTVVAAENGRQALDMIAAQAFDLIVLDIMMPGLSGLEVLEDLRQRYAPSELPVIMATAKDQSEDIVLALKLGANDYVTKPLDFAVVLARVQTQLSLKRAMQEIQTLAEQLERRNRFIRDIFGQYMSDEIVANLLASPTALALGGHGAR</sequence>
<evidence type="ECO:0000259" key="8">
    <source>
        <dbReference type="PROSITE" id="PS50110"/>
    </source>
</evidence>
<dbReference type="PANTHER" id="PTHR48111:SF1">
    <property type="entry name" value="TWO-COMPONENT RESPONSE REGULATOR ORR33"/>
    <property type="match status" value="1"/>
</dbReference>
<proteinExistence type="predicted"/>
<keyword evidence="1 6" id="KW-0597">Phosphoprotein</keyword>
<dbReference type="GO" id="GO:0005829">
    <property type="term" value="C:cytosol"/>
    <property type="evidence" value="ECO:0007669"/>
    <property type="project" value="TreeGrafter"/>
</dbReference>
<accession>W4LS16</accession>
<dbReference type="Gene3D" id="3.40.50.2300">
    <property type="match status" value="1"/>
</dbReference>
<name>W4LS16_ENTF1</name>
<dbReference type="Pfam" id="PF00072">
    <property type="entry name" value="Response_reg"/>
    <property type="match status" value="1"/>
</dbReference>
<dbReference type="SUPFAM" id="SSF52172">
    <property type="entry name" value="CheY-like"/>
    <property type="match status" value="1"/>
</dbReference>
<evidence type="ECO:0000256" key="2">
    <source>
        <dbReference type="ARBA" id="ARBA00023012"/>
    </source>
</evidence>
<keyword evidence="10" id="KW-1185">Reference proteome</keyword>
<dbReference type="AlphaFoldDB" id="W4LS16"/>